<dbReference type="EMBL" id="JBFXLU010000185">
    <property type="protein sequence ID" value="KAL2836111.1"/>
    <property type="molecule type" value="Genomic_DNA"/>
</dbReference>
<evidence type="ECO:0000313" key="4">
    <source>
        <dbReference type="Proteomes" id="UP001610446"/>
    </source>
</evidence>
<name>A0ABR4J8F5_9EURO</name>
<organism evidence="3 4">
    <name type="scientific">Aspergillus pseudoustus</name>
    <dbReference type="NCBI Taxonomy" id="1810923"/>
    <lineage>
        <taxon>Eukaryota</taxon>
        <taxon>Fungi</taxon>
        <taxon>Dikarya</taxon>
        <taxon>Ascomycota</taxon>
        <taxon>Pezizomycotina</taxon>
        <taxon>Eurotiomycetes</taxon>
        <taxon>Eurotiomycetidae</taxon>
        <taxon>Eurotiales</taxon>
        <taxon>Aspergillaceae</taxon>
        <taxon>Aspergillus</taxon>
        <taxon>Aspergillus subgen. Nidulantes</taxon>
    </lineage>
</organism>
<keyword evidence="1" id="KW-0472">Membrane</keyword>
<sequence length="100" mass="11013">MARRSSPKRRAHLRVRVRVIAGVLALRAAVSKSPPVPGTQEAGDGWELGIPLRAVLPTRKKMMMGVTYVVCFLAFCLGLNDPHIYLSPWADGDWNGLMLT</sequence>
<keyword evidence="4" id="KW-1185">Reference proteome</keyword>
<keyword evidence="2" id="KW-0732">Signal</keyword>
<evidence type="ECO:0000256" key="1">
    <source>
        <dbReference type="SAM" id="Phobius"/>
    </source>
</evidence>
<feature type="chain" id="PRO_5046185597" evidence="2">
    <location>
        <begin position="32"/>
        <end position="100"/>
    </location>
</feature>
<evidence type="ECO:0000313" key="3">
    <source>
        <dbReference type="EMBL" id="KAL2836111.1"/>
    </source>
</evidence>
<feature type="signal peptide" evidence="2">
    <location>
        <begin position="1"/>
        <end position="31"/>
    </location>
</feature>
<evidence type="ECO:0000256" key="2">
    <source>
        <dbReference type="SAM" id="SignalP"/>
    </source>
</evidence>
<protein>
    <submittedName>
        <fullName evidence="3">Uncharacterized protein</fullName>
    </submittedName>
</protein>
<gene>
    <name evidence="3" type="ORF">BJY01DRAFT_222505</name>
</gene>
<feature type="transmembrane region" description="Helical" evidence="1">
    <location>
        <begin position="62"/>
        <end position="79"/>
    </location>
</feature>
<accession>A0ABR4J8F5</accession>
<comment type="caution">
    <text evidence="3">The sequence shown here is derived from an EMBL/GenBank/DDBJ whole genome shotgun (WGS) entry which is preliminary data.</text>
</comment>
<dbReference type="Proteomes" id="UP001610446">
    <property type="component" value="Unassembled WGS sequence"/>
</dbReference>
<keyword evidence="1" id="KW-1133">Transmembrane helix</keyword>
<proteinExistence type="predicted"/>
<reference evidence="3 4" key="1">
    <citation type="submission" date="2024-07" db="EMBL/GenBank/DDBJ databases">
        <title>Section-level genome sequencing and comparative genomics of Aspergillus sections Usti and Cavernicolus.</title>
        <authorList>
            <consortium name="Lawrence Berkeley National Laboratory"/>
            <person name="Nybo J.L."/>
            <person name="Vesth T.C."/>
            <person name="Theobald S."/>
            <person name="Frisvad J.C."/>
            <person name="Larsen T.O."/>
            <person name="Kjaerboelling I."/>
            <person name="Rothschild-Mancinelli K."/>
            <person name="Lyhne E.K."/>
            <person name="Kogle M.E."/>
            <person name="Barry K."/>
            <person name="Clum A."/>
            <person name="Na H."/>
            <person name="Ledsgaard L."/>
            <person name="Lin J."/>
            <person name="Lipzen A."/>
            <person name="Kuo A."/>
            <person name="Riley R."/>
            <person name="Mondo S."/>
            <person name="Labutti K."/>
            <person name="Haridas S."/>
            <person name="Pangalinan J."/>
            <person name="Salamov A.A."/>
            <person name="Simmons B.A."/>
            <person name="Magnuson J.K."/>
            <person name="Chen J."/>
            <person name="Drula E."/>
            <person name="Henrissat B."/>
            <person name="Wiebenga A."/>
            <person name="Lubbers R.J."/>
            <person name="Gomes A.C."/>
            <person name="Makela M.R."/>
            <person name="Stajich J."/>
            <person name="Grigoriev I.V."/>
            <person name="Mortensen U.H."/>
            <person name="De Vries R.P."/>
            <person name="Baker S.E."/>
            <person name="Andersen M.R."/>
        </authorList>
    </citation>
    <scope>NUCLEOTIDE SEQUENCE [LARGE SCALE GENOMIC DNA]</scope>
    <source>
        <strain evidence="3 4">CBS 123904</strain>
    </source>
</reference>
<keyword evidence="1" id="KW-0812">Transmembrane</keyword>